<keyword evidence="2" id="KW-0255">Endonuclease</keyword>
<organism evidence="2 3">
    <name type="scientific">Fibrisoma limi BUZ 3</name>
    <dbReference type="NCBI Taxonomy" id="1185876"/>
    <lineage>
        <taxon>Bacteria</taxon>
        <taxon>Pseudomonadati</taxon>
        <taxon>Bacteroidota</taxon>
        <taxon>Cytophagia</taxon>
        <taxon>Cytophagales</taxon>
        <taxon>Spirosomataceae</taxon>
        <taxon>Fibrisoma</taxon>
    </lineage>
</organism>
<evidence type="ECO:0000259" key="1">
    <source>
        <dbReference type="Pfam" id="PF03372"/>
    </source>
</evidence>
<dbReference type="Pfam" id="PF03372">
    <property type="entry name" value="Exo_endo_phos"/>
    <property type="match status" value="1"/>
</dbReference>
<keyword evidence="2" id="KW-0269">Exonuclease</keyword>
<sequence>MPHNLRVATFNCENLFSRPRIFAQTPATSKELLGYVAELQEALKNDIFDKARIKELEEKLKGFATVNDLRGKHDSNAVIGAKDWLGGVELTRTGFSDAAVENTARVISDVDADVICLIEVEERSLLQKFHDGLLYKDFLEPAGKSEYKYVYLIDGNDPRGIDVAFLSRIPVTSFCSHIHETTLYEGKTLKTFSRDCLEVELVAPNGKPLHLMINHFKSMGYSSGNDLQSNRRRLGQAQRVAELLDRHNLKNDYVIVAGDLNSDPSSPSMQPLITKPNLYNTLLNLPASQRGTYGTDSKQLDYILVSDALKQHIQDVKLERRGVYSKTKWVPYPTVKNTRTQASDHAAVIVEFLLP</sequence>
<dbReference type="OrthoDB" id="9802724at2"/>
<comment type="caution">
    <text evidence="2">The sequence shown here is derived from an EMBL/GenBank/DDBJ whole genome shotgun (WGS) entry which is preliminary data.</text>
</comment>
<dbReference type="RefSeq" id="WP_009285105.1">
    <property type="nucleotide sequence ID" value="NZ_CAIT01000009.1"/>
</dbReference>
<dbReference type="Proteomes" id="UP000009309">
    <property type="component" value="Unassembled WGS sequence"/>
</dbReference>
<dbReference type="eggNOG" id="COG3568">
    <property type="taxonomic scope" value="Bacteria"/>
</dbReference>
<dbReference type="InterPro" id="IPR036691">
    <property type="entry name" value="Endo/exonu/phosph_ase_sf"/>
</dbReference>
<dbReference type="STRING" id="1185876.BN8_05887"/>
<reference evidence="2 3" key="1">
    <citation type="journal article" date="2012" name="J. Bacteriol.">
        <title>Genome Sequence of the Filamentous Bacterium Fibrisoma limi BUZ 3T.</title>
        <authorList>
            <person name="Filippini M."/>
            <person name="Qi W."/>
            <person name="Jaenicke S."/>
            <person name="Goesmann A."/>
            <person name="Smits T.H."/>
            <person name="Bagheri H.C."/>
        </authorList>
    </citation>
    <scope>NUCLEOTIDE SEQUENCE [LARGE SCALE GENOMIC DNA]</scope>
    <source>
        <strain evidence="3">BUZ 3T</strain>
    </source>
</reference>
<evidence type="ECO:0000313" key="3">
    <source>
        <dbReference type="Proteomes" id="UP000009309"/>
    </source>
</evidence>
<dbReference type="GO" id="GO:0004527">
    <property type="term" value="F:exonuclease activity"/>
    <property type="evidence" value="ECO:0007669"/>
    <property type="project" value="UniProtKB-KW"/>
</dbReference>
<dbReference type="EMBL" id="CAIT01000009">
    <property type="protein sequence ID" value="CCH56540.1"/>
    <property type="molecule type" value="Genomic_DNA"/>
</dbReference>
<name>I2GRL2_9BACT</name>
<dbReference type="PANTHER" id="PTHR42834:SF1">
    <property type="entry name" value="ENDONUCLEASE_EXONUCLEASE_PHOSPHATASE FAMILY PROTEIN (AFU_ORTHOLOGUE AFUA_3G09210)"/>
    <property type="match status" value="1"/>
</dbReference>
<dbReference type="AlphaFoldDB" id="I2GRL2"/>
<keyword evidence="2" id="KW-0540">Nuclease</keyword>
<evidence type="ECO:0000313" key="2">
    <source>
        <dbReference type="EMBL" id="CCH56540.1"/>
    </source>
</evidence>
<dbReference type="GO" id="GO:0004519">
    <property type="term" value="F:endonuclease activity"/>
    <property type="evidence" value="ECO:0007669"/>
    <property type="project" value="UniProtKB-KW"/>
</dbReference>
<feature type="domain" description="Endonuclease/exonuclease/phosphatase" evidence="1">
    <location>
        <begin position="100"/>
        <end position="345"/>
    </location>
</feature>
<accession>I2GRL2</accession>
<proteinExistence type="predicted"/>
<keyword evidence="3" id="KW-1185">Reference proteome</keyword>
<gene>
    <name evidence="2" type="ORF">BN8_05887</name>
</gene>
<dbReference type="PANTHER" id="PTHR42834">
    <property type="entry name" value="ENDONUCLEASE/EXONUCLEASE/PHOSPHATASE FAMILY PROTEIN (AFU_ORTHOLOGUE AFUA_3G09210)"/>
    <property type="match status" value="1"/>
</dbReference>
<dbReference type="SUPFAM" id="SSF56219">
    <property type="entry name" value="DNase I-like"/>
    <property type="match status" value="1"/>
</dbReference>
<dbReference type="Gene3D" id="3.60.10.10">
    <property type="entry name" value="Endonuclease/exonuclease/phosphatase"/>
    <property type="match status" value="1"/>
</dbReference>
<protein>
    <submittedName>
        <fullName evidence="2">Endonuclease/exonuclease/phosphatase</fullName>
    </submittedName>
</protein>
<dbReference type="InterPro" id="IPR005135">
    <property type="entry name" value="Endo/exonuclease/phosphatase"/>
</dbReference>
<keyword evidence="2" id="KW-0378">Hydrolase</keyword>